<dbReference type="SUPFAM" id="SSF81321">
    <property type="entry name" value="Family A G protein-coupled receptor-like"/>
    <property type="match status" value="1"/>
</dbReference>
<comment type="caution">
    <text evidence="17">The sequence shown here is derived from an EMBL/GenBank/DDBJ whole genome shotgun (WGS) entry which is preliminary data.</text>
</comment>
<dbReference type="PROSITE" id="PS00237">
    <property type="entry name" value="G_PROTEIN_RECEP_F1_1"/>
    <property type="match status" value="1"/>
</dbReference>
<dbReference type="Pfam" id="PF00001">
    <property type="entry name" value="7tm_1"/>
    <property type="match status" value="1"/>
</dbReference>
<dbReference type="FunFam" id="1.20.1070.10:FF:000248">
    <property type="entry name" value="5-hydroxytryptamine receptor 1A-beta"/>
    <property type="match status" value="1"/>
</dbReference>
<keyword evidence="3" id="KW-1003">Cell membrane</keyword>
<dbReference type="PRINTS" id="PR00664">
    <property type="entry name" value="OCTOPAMINER"/>
</dbReference>
<evidence type="ECO:0000256" key="11">
    <source>
        <dbReference type="ARBA" id="ARBA00056657"/>
    </source>
</evidence>
<keyword evidence="5 15" id="KW-1133">Transmembrane helix</keyword>
<dbReference type="GO" id="GO:0005886">
    <property type="term" value="C:plasma membrane"/>
    <property type="evidence" value="ECO:0007669"/>
    <property type="project" value="UniProtKB-SubCell"/>
</dbReference>
<comment type="subcellular location">
    <subcellularLocation>
        <location evidence="1">Cell membrane</location>
        <topology evidence="1">Multi-pass membrane protein</topology>
    </subcellularLocation>
</comment>
<feature type="domain" description="G-protein coupled receptors family 1 profile" evidence="16">
    <location>
        <begin position="48"/>
        <end position="435"/>
    </location>
</feature>
<evidence type="ECO:0000256" key="5">
    <source>
        <dbReference type="ARBA" id="ARBA00022989"/>
    </source>
</evidence>
<comment type="function">
    <text evidence="11">Receptor for octopamine. Octopamine (OA) is a neurotransmitter, neurohormone, and neuromodulator in invertebrates. The activity of this receptor is mediated by G proteins which activate adenylyl cyclase.</text>
</comment>
<feature type="transmembrane region" description="Helical" evidence="15">
    <location>
        <begin position="35"/>
        <end position="57"/>
    </location>
</feature>
<evidence type="ECO:0000256" key="10">
    <source>
        <dbReference type="ARBA" id="ARBA00023224"/>
    </source>
</evidence>
<dbReference type="PRINTS" id="PR00237">
    <property type="entry name" value="GPCRRHODOPSN"/>
</dbReference>
<feature type="region of interest" description="Disordered" evidence="14">
    <location>
        <begin position="241"/>
        <end position="299"/>
    </location>
</feature>
<evidence type="ECO:0000256" key="8">
    <source>
        <dbReference type="ARBA" id="ARBA00023170"/>
    </source>
</evidence>
<keyword evidence="8 13" id="KW-0675">Receptor</keyword>
<keyword evidence="10 13" id="KW-0807">Transducer</keyword>
<organism evidence="17 18">
    <name type="scientific">Operophtera brumata</name>
    <name type="common">Winter moth</name>
    <name type="synonym">Phalaena brumata</name>
    <dbReference type="NCBI Taxonomy" id="104452"/>
    <lineage>
        <taxon>Eukaryota</taxon>
        <taxon>Metazoa</taxon>
        <taxon>Ecdysozoa</taxon>
        <taxon>Arthropoda</taxon>
        <taxon>Hexapoda</taxon>
        <taxon>Insecta</taxon>
        <taxon>Pterygota</taxon>
        <taxon>Neoptera</taxon>
        <taxon>Endopterygota</taxon>
        <taxon>Lepidoptera</taxon>
        <taxon>Glossata</taxon>
        <taxon>Ditrysia</taxon>
        <taxon>Geometroidea</taxon>
        <taxon>Geometridae</taxon>
        <taxon>Larentiinae</taxon>
        <taxon>Operophtera</taxon>
    </lineage>
</organism>
<reference evidence="17 18" key="1">
    <citation type="journal article" date="2015" name="Genome Biol. Evol.">
        <title>The genome of winter moth (Operophtera brumata) provides a genomic perspective on sexual dimorphism and phenology.</title>
        <authorList>
            <person name="Derks M.F."/>
            <person name="Smit S."/>
            <person name="Salis L."/>
            <person name="Schijlen E."/>
            <person name="Bossers A."/>
            <person name="Mateman C."/>
            <person name="Pijl A.S."/>
            <person name="de Ridder D."/>
            <person name="Groenen M.A."/>
            <person name="Visser M.E."/>
            <person name="Megens H.J."/>
        </authorList>
    </citation>
    <scope>NUCLEOTIDE SEQUENCE [LARGE SCALE GENOMIC DNA]</scope>
    <source>
        <strain evidence="17">WM2013NL</strain>
        <tissue evidence="17">Head and thorax</tissue>
    </source>
</reference>
<evidence type="ECO:0000256" key="6">
    <source>
        <dbReference type="ARBA" id="ARBA00023040"/>
    </source>
</evidence>
<dbReference type="AlphaFoldDB" id="A0A0L7KX43"/>
<dbReference type="CDD" id="cd15060">
    <property type="entry name" value="7tmA_tyramine_octopamine_R-like"/>
    <property type="match status" value="1"/>
</dbReference>
<dbReference type="PANTHER" id="PTHR24248:SF174">
    <property type="entry name" value="TYRAMINE_OCTOPAMINE RECEPTOR"/>
    <property type="match status" value="1"/>
</dbReference>
<gene>
    <name evidence="17" type="ORF">OBRU01_19309</name>
</gene>
<dbReference type="PROSITE" id="PS50262">
    <property type="entry name" value="G_PROTEIN_RECEP_F1_2"/>
    <property type="match status" value="1"/>
</dbReference>
<dbReference type="STRING" id="104452.A0A0L7KX43"/>
<evidence type="ECO:0000259" key="16">
    <source>
        <dbReference type="PROSITE" id="PS50262"/>
    </source>
</evidence>
<dbReference type="InterPro" id="IPR017452">
    <property type="entry name" value="GPCR_Rhodpsn_7TM"/>
</dbReference>
<evidence type="ECO:0000256" key="1">
    <source>
        <dbReference type="ARBA" id="ARBA00004651"/>
    </source>
</evidence>
<dbReference type="Gene3D" id="1.20.1070.10">
    <property type="entry name" value="Rhodopsin 7-helix transmembrane proteins"/>
    <property type="match status" value="2"/>
</dbReference>
<dbReference type="Proteomes" id="UP000037510">
    <property type="component" value="Unassembled WGS sequence"/>
</dbReference>
<feature type="compositionally biased region" description="Basic and acidic residues" evidence="14">
    <location>
        <begin position="247"/>
        <end position="277"/>
    </location>
</feature>
<comment type="similarity">
    <text evidence="2 13">Belongs to the G-protein coupled receptor 1 family.</text>
</comment>
<feature type="transmembrane region" description="Helical" evidence="15">
    <location>
        <begin position="385"/>
        <end position="404"/>
    </location>
</feature>
<accession>A0A0L7KX43</accession>
<evidence type="ECO:0000256" key="7">
    <source>
        <dbReference type="ARBA" id="ARBA00023136"/>
    </source>
</evidence>
<dbReference type="EMBL" id="JTDY01004721">
    <property type="protein sequence ID" value="KOB67833.1"/>
    <property type="molecule type" value="Genomic_DNA"/>
</dbReference>
<evidence type="ECO:0000256" key="12">
    <source>
        <dbReference type="ARBA" id="ARBA00074163"/>
    </source>
</evidence>
<feature type="transmembrane region" description="Helical" evidence="15">
    <location>
        <begin position="188"/>
        <end position="212"/>
    </location>
</feature>
<feature type="transmembrane region" description="Helical" evidence="15">
    <location>
        <begin position="148"/>
        <end position="168"/>
    </location>
</feature>
<evidence type="ECO:0000256" key="3">
    <source>
        <dbReference type="ARBA" id="ARBA00022475"/>
    </source>
</evidence>
<keyword evidence="6 13" id="KW-0297">G-protein coupled receptor</keyword>
<evidence type="ECO:0000256" key="13">
    <source>
        <dbReference type="RuleBase" id="RU000688"/>
    </source>
</evidence>
<keyword evidence="7 15" id="KW-0472">Membrane</keyword>
<feature type="transmembrane region" description="Helical" evidence="15">
    <location>
        <begin position="69"/>
        <end position="94"/>
    </location>
</feature>
<feature type="compositionally biased region" description="Basic residues" evidence="14">
    <location>
        <begin position="278"/>
        <end position="295"/>
    </location>
</feature>
<evidence type="ECO:0000256" key="4">
    <source>
        <dbReference type="ARBA" id="ARBA00022692"/>
    </source>
</evidence>
<dbReference type="InterPro" id="IPR002002">
    <property type="entry name" value="Octopmn_rcpt"/>
</dbReference>
<keyword evidence="9" id="KW-0325">Glycoprotein</keyword>
<evidence type="ECO:0000256" key="14">
    <source>
        <dbReference type="SAM" id="MobiDB-lite"/>
    </source>
</evidence>
<protein>
    <recommendedName>
        <fullName evidence="12">Octopamine receptor</fullName>
    </recommendedName>
</protein>
<keyword evidence="4 13" id="KW-0812">Transmembrane</keyword>
<dbReference type="PANTHER" id="PTHR24248">
    <property type="entry name" value="ADRENERGIC RECEPTOR-RELATED G-PROTEIN COUPLED RECEPTOR"/>
    <property type="match status" value="1"/>
</dbReference>
<feature type="transmembrane region" description="Helical" evidence="15">
    <location>
        <begin position="106"/>
        <end position="127"/>
    </location>
</feature>
<evidence type="ECO:0000256" key="2">
    <source>
        <dbReference type="ARBA" id="ARBA00010663"/>
    </source>
</evidence>
<evidence type="ECO:0000256" key="9">
    <source>
        <dbReference type="ARBA" id="ARBA00023180"/>
    </source>
</evidence>
<evidence type="ECO:0000313" key="17">
    <source>
        <dbReference type="EMBL" id="KOB67833.1"/>
    </source>
</evidence>
<dbReference type="GO" id="GO:0004989">
    <property type="term" value="F:octopamine receptor activity"/>
    <property type="evidence" value="ECO:0007669"/>
    <property type="project" value="InterPro"/>
</dbReference>
<evidence type="ECO:0000313" key="18">
    <source>
        <dbReference type="Proteomes" id="UP000037510"/>
    </source>
</evidence>
<dbReference type="InterPro" id="IPR000276">
    <property type="entry name" value="GPCR_Rhodpsn"/>
</dbReference>
<name>A0A0L7KX43_OPEBR</name>
<evidence type="ECO:0000256" key="15">
    <source>
        <dbReference type="SAM" id="Phobius"/>
    </source>
</evidence>
<keyword evidence="18" id="KW-1185">Reference proteome</keyword>
<proteinExistence type="inferred from homology"/>
<dbReference type="SMART" id="SM01381">
    <property type="entry name" value="7TM_GPCR_Srsx"/>
    <property type="match status" value="1"/>
</dbReference>
<sequence>MSDERDACAITDGLQYPRNFGITHAVPKWEAICTAIVLTFIIITTLLGNIVVIFSVFTYKPLRIVQNFFIVSLAVADLSVAILVLPLNVVYSILGHWVFGIYVCKTWLTLNIMCCTSSILNICAIALDRYWAITDPINYAQKRTLQRVLLMIGGVWVLSLLISSPPLLGWNDWPDVIEPDTPCRLSFLPGFVIFSSLGSFYIPLVIMTVVYLKIYSATKKRLIDRAKATKISMISRGQNKCTTKNNAHIDNDHDSVSPEGDHNEHQGSIRLVSEDKKKMKTRKLTPKREQKKRYRSRDDKAQNKLIIPVITNENFVIDHVGGNRNKTSESNSKQEEDLIEVNQTVVIKAKEPPKVNQQNTVHQFIEEKQRISLTRERRTARTLRIIMGVFVVCWLPFFLMYLAIPLCASCCPLKKIINFTTWLGYLNSTLNPIIYTMFNVDFKRAFQKLRNKYIYK</sequence>